<evidence type="ECO:0000313" key="2">
    <source>
        <dbReference type="EMBL" id="KAF2263142.1"/>
    </source>
</evidence>
<dbReference type="OrthoDB" id="10479424at2759"/>
<sequence>EGRIALAAAAVRKDKALPVRRAATLYDTPHSTLQGRLAGALPRAVSNATK</sequence>
<evidence type="ECO:0000313" key="3">
    <source>
        <dbReference type="Proteomes" id="UP000800093"/>
    </source>
</evidence>
<feature type="non-terminal residue" evidence="2">
    <location>
        <position position="1"/>
    </location>
</feature>
<dbReference type="Proteomes" id="UP000800093">
    <property type="component" value="Unassembled WGS sequence"/>
</dbReference>
<feature type="domain" description="HTH psq-type" evidence="1">
    <location>
        <begin position="1"/>
        <end position="38"/>
    </location>
</feature>
<dbReference type="Pfam" id="PF05225">
    <property type="entry name" value="HTH_psq"/>
    <property type="match status" value="1"/>
</dbReference>
<name>A0A9P4N272_9PLEO</name>
<dbReference type="Gene3D" id="1.10.10.60">
    <property type="entry name" value="Homeodomain-like"/>
    <property type="match status" value="1"/>
</dbReference>
<dbReference type="EMBL" id="ML986630">
    <property type="protein sequence ID" value="KAF2263142.1"/>
    <property type="molecule type" value="Genomic_DNA"/>
</dbReference>
<comment type="caution">
    <text evidence="2">The sequence shown here is derived from an EMBL/GenBank/DDBJ whole genome shotgun (WGS) entry which is preliminary data.</text>
</comment>
<dbReference type="AlphaFoldDB" id="A0A9P4N272"/>
<proteinExistence type="predicted"/>
<dbReference type="InterPro" id="IPR007889">
    <property type="entry name" value="HTH_Psq"/>
</dbReference>
<reference evidence="3" key="1">
    <citation type="journal article" date="2020" name="Stud. Mycol.">
        <title>101 Dothideomycetes genomes: A test case for predicting lifestyles and emergence of pathogens.</title>
        <authorList>
            <person name="Haridas S."/>
            <person name="Albert R."/>
            <person name="Binder M."/>
            <person name="Bloem J."/>
            <person name="LaButti K."/>
            <person name="Salamov A."/>
            <person name="Andreopoulos B."/>
            <person name="Baker S."/>
            <person name="Barry K."/>
            <person name="Bills G."/>
            <person name="Bluhm B."/>
            <person name="Cannon C."/>
            <person name="Castanera R."/>
            <person name="Culley D."/>
            <person name="Daum C."/>
            <person name="Ezra D."/>
            <person name="Gonzalez J."/>
            <person name="Henrissat B."/>
            <person name="Kuo A."/>
            <person name="Liang C."/>
            <person name="Lipzen A."/>
            <person name="Lutzoni F."/>
            <person name="Magnuson J."/>
            <person name="Mondo S."/>
            <person name="Nolan M."/>
            <person name="Ohm R."/>
            <person name="Pangilinan J."/>
            <person name="Park H.-J."/>
            <person name="Ramirez L."/>
            <person name="Alfaro M."/>
            <person name="Sun H."/>
            <person name="Tritt A."/>
            <person name="Yoshinaga Y."/>
            <person name="Zwiers L.-H."/>
            <person name="Turgeon B."/>
            <person name="Goodwin S."/>
            <person name="Spatafora J."/>
            <person name="Crous P."/>
            <person name="Grigoriev I."/>
        </authorList>
    </citation>
    <scope>NUCLEOTIDE SEQUENCE [LARGE SCALE GENOMIC DNA]</scope>
    <source>
        <strain evidence="3">CBS 304.66</strain>
    </source>
</reference>
<accession>A0A9P4N272</accession>
<dbReference type="InterPro" id="IPR009057">
    <property type="entry name" value="Homeodomain-like_sf"/>
</dbReference>
<gene>
    <name evidence="2" type="ORF">CC78DRAFT_604817</name>
</gene>
<keyword evidence="3" id="KW-1185">Reference proteome</keyword>
<protein>
    <recommendedName>
        <fullName evidence="1">HTH psq-type domain-containing protein</fullName>
    </recommendedName>
</protein>
<organism evidence="2 3">
    <name type="scientific">Lojkania enalia</name>
    <dbReference type="NCBI Taxonomy" id="147567"/>
    <lineage>
        <taxon>Eukaryota</taxon>
        <taxon>Fungi</taxon>
        <taxon>Dikarya</taxon>
        <taxon>Ascomycota</taxon>
        <taxon>Pezizomycotina</taxon>
        <taxon>Dothideomycetes</taxon>
        <taxon>Pleosporomycetidae</taxon>
        <taxon>Pleosporales</taxon>
        <taxon>Pleosporales incertae sedis</taxon>
        <taxon>Lojkania</taxon>
    </lineage>
</organism>
<dbReference type="GO" id="GO:0003677">
    <property type="term" value="F:DNA binding"/>
    <property type="evidence" value="ECO:0007669"/>
    <property type="project" value="InterPro"/>
</dbReference>
<dbReference type="SUPFAM" id="SSF46689">
    <property type="entry name" value="Homeodomain-like"/>
    <property type="match status" value="1"/>
</dbReference>
<evidence type="ECO:0000259" key="1">
    <source>
        <dbReference type="Pfam" id="PF05225"/>
    </source>
</evidence>